<keyword evidence="3" id="KW-1185">Reference proteome</keyword>
<organism evidence="2 3">
    <name type="scientific">Phialocephala subalpina</name>
    <dbReference type="NCBI Taxonomy" id="576137"/>
    <lineage>
        <taxon>Eukaryota</taxon>
        <taxon>Fungi</taxon>
        <taxon>Dikarya</taxon>
        <taxon>Ascomycota</taxon>
        <taxon>Pezizomycotina</taxon>
        <taxon>Leotiomycetes</taxon>
        <taxon>Helotiales</taxon>
        <taxon>Mollisiaceae</taxon>
        <taxon>Phialocephala</taxon>
        <taxon>Phialocephala fortinii species complex</taxon>
    </lineage>
</organism>
<sequence>MARLDDAEPYFGKPGEIIVCNLSGSRTIPRMENSYRETQESPRPQQLEMRYPSSTTPPRSSGYNSNAGNYQYQQTTGATYGGPQQHSGYENQGAFRQTAAAPSYAASSASSRQYPARDSGFYGSSASSQFF</sequence>
<reference evidence="2 3" key="1">
    <citation type="submission" date="2016-03" db="EMBL/GenBank/DDBJ databases">
        <authorList>
            <person name="Ploux O."/>
        </authorList>
    </citation>
    <scope>NUCLEOTIDE SEQUENCE [LARGE SCALE GENOMIC DNA]</scope>
    <source>
        <strain evidence="2 3">UAMH 11012</strain>
    </source>
</reference>
<protein>
    <submittedName>
        <fullName evidence="2">Uncharacterized protein</fullName>
    </submittedName>
</protein>
<evidence type="ECO:0000256" key="1">
    <source>
        <dbReference type="SAM" id="MobiDB-lite"/>
    </source>
</evidence>
<accession>A0A1L7X9D8</accession>
<proteinExistence type="predicted"/>
<feature type="region of interest" description="Disordered" evidence="1">
    <location>
        <begin position="24"/>
        <end position="131"/>
    </location>
</feature>
<feature type="compositionally biased region" description="Polar residues" evidence="1">
    <location>
        <begin position="62"/>
        <end position="90"/>
    </location>
</feature>
<name>A0A1L7X9D8_9HELO</name>
<evidence type="ECO:0000313" key="2">
    <source>
        <dbReference type="EMBL" id="CZR61643.1"/>
    </source>
</evidence>
<dbReference type="AlphaFoldDB" id="A0A1L7X9D8"/>
<gene>
    <name evidence="2" type="ORF">PAC_11540</name>
</gene>
<feature type="compositionally biased region" description="Low complexity" evidence="1">
    <location>
        <begin position="52"/>
        <end position="61"/>
    </location>
</feature>
<evidence type="ECO:0000313" key="3">
    <source>
        <dbReference type="Proteomes" id="UP000184330"/>
    </source>
</evidence>
<dbReference type="EMBL" id="FJOG01000018">
    <property type="protein sequence ID" value="CZR61643.1"/>
    <property type="molecule type" value="Genomic_DNA"/>
</dbReference>
<dbReference type="OrthoDB" id="3562608at2759"/>
<feature type="compositionally biased region" description="Low complexity" evidence="1">
    <location>
        <begin position="99"/>
        <end position="117"/>
    </location>
</feature>
<dbReference type="Proteomes" id="UP000184330">
    <property type="component" value="Unassembled WGS sequence"/>
</dbReference>
<feature type="compositionally biased region" description="Polar residues" evidence="1">
    <location>
        <begin position="122"/>
        <end position="131"/>
    </location>
</feature>